<evidence type="ECO:0000313" key="7">
    <source>
        <dbReference type="EMBL" id="ALC18725.1"/>
    </source>
</evidence>
<dbReference type="PANTHER" id="PTHR33452:SF1">
    <property type="entry name" value="INNER MEMBRANE PROTEIN YPHA-RELATED"/>
    <property type="match status" value="1"/>
</dbReference>
<dbReference type="AlphaFoldDB" id="A0A0M4DLS0"/>
<keyword evidence="3" id="KW-1003">Cell membrane</keyword>
<dbReference type="PANTHER" id="PTHR33452">
    <property type="entry name" value="OXIDOREDUCTASE CATD-RELATED"/>
    <property type="match status" value="1"/>
</dbReference>
<evidence type="ECO:0000313" key="8">
    <source>
        <dbReference type="Proteomes" id="UP000060513"/>
    </source>
</evidence>
<protein>
    <submittedName>
        <fullName evidence="7">Membrane protein</fullName>
    </submittedName>
</protein>
<keyword evidence="5" id="KW-1133">Transmembrane helix</keyword>
<dbReference type="GO" id="GO:0005886">
    <property type="term" value="C:plasma membrane"/>
    <property type="evidence" value="ECO:0007669"/>
    <property type="project" value="UniProtKB-SubCell"/>
</dbReference>
<sequence length="173" mass="17622">MEPADGAALLLRIILGVTLVAHGWNHAFGKGGIAGTAGWFASIGMRAPRFNAVLATASELAAGLLLILGLLTHFAAAATVGTMLVALVSAHMANGFFIFRPGQGYEYTLMIICVAMAVAALGPGTASVDSLADIVVNGRVGVLTAGLLGGAACLASLMVFWRPTSKELVRDNG</sequence>
<organism evidence="7">
    <name type="scientific">Streptomyces pristinaespiralis</name>
    <dbReference type="NCBI Taxonomy" id="38300"/>
    <lineage>
        <taxon>Bacteria</taxon>
        <taxon>Bacillati</taxon>
        <taxon>Actinomycetota</taxon>
        <taxon>Actinomycetes</taxon>
        <taxon>Kitasatosporales</taxon>
        <taxon>Streptomycetaceae</taxon>
        <taxon>Streptomyces</taxon>
    </lineage>
</organism>
<evidence type="ECO:0000256" key="6">
    <source>
        <dbReference type="ARBA" id="ARBA00023136"/>
    </source>
</evidence>
<dbReference type="OrthoDB" id="346004at2"/>
<evidence type="ECO:0000256" key="5">
    <source>
        <dbReference type="ARBA" id="ARBA00022989"/>
    </source>
</evidence>
<dbReference type="RefSeq" id="WP_005307593.1">
    <property type="nucleotide sequence ID" value="NZ_CP011340.1"/>
</dbReference>
<dbReference type="EMBL" id="CP011340">
    <property type="protein sequence ID" value="ALC18725.1"/>
    <property type="molecule type" value="Genomic_DNA"/>
</dbReference>
<comment type="subcellular location">
    <subcellularLocation>
        <location evidence="1">Cell membrane</location>
        <topology evidence="1">Multi-pass membrane protein</topology>
    </subcellularLocation>
</comment>
<accession>A0A0M4DLS0</accession>
<dbReference type="InterPro" id="IPR051907">
    <property type="entry name" value="DoxX-like_oxidoreductase"/>
</dbReference>
<keyword evidence="6" id="KW-0472">Membrane</keyword>
<dbReference type="PATRIC" id="fig|38300.4.peg.439"/>
<evidence type="ECO:0000256" key="1">
    <source>
        <dbReference type="ARBA" id="ARBA00004651"/>
    </source>
</evidence>
<dbReference type="GeneID" id="97238495"/>
<dbReference type="Proteomes" id="UP000060513">
    <property type="component" value="Chromosome"/>
</dbReference>
<dbReference type="Pfam" id="PF07681">
    <property type="entry name" value="DoxX"/>
    <property type="match status" value="1"/>
</dbReference>
<dbReference type="InterPro" id="IPR032808">
    <property type="entry name" value="DoxX"/>
</dbReference>
<evidence type="ECO:0000256" key="3">
    <source>
        <dbReference type="ARBA" id="ARBA00022475"/>
    </source>
</evidence>
<evidence type="ECO:0000256" key="2">
    <source>
        <dbReference type="ARBA" id="ARBA00006679"/>
    </source>
</evidence>
<dbReference type="STRING" id="38300.SPRI_0419"/>
<name>A0A0M4DLS0_STRPR</name>
<proteinExistence type="inferred from homology"/>
<dbReference type="OMA" id="AGWFDSM"/>
<reference evidence="7 8" key="1">
    <citation type="submission" date="2015-08" db="EMBL/GenBank/DDBJ databases">
        <title>Genome sequence of the pristinamycin over-producing bacterium Streptomyces pristinaespiralis HCCB10218.</title>
        <authorList>
            <person name="Tian J."/>
            <person name="Yang J."/>
            <person name="Li L."/>
            <person name="Ruan L."/>
            <person name="Wei W."/>
            <person name="Zheng G."/>
            <person name="Wei Z."/>
            <person name="Yang S."/>
            <person name="Ge M."/>
            <person name="Jiang W."/>
            <person name="Lu Y."/>
        </authorList>
    </citation>
    <scope>NUCLEOTIDE SEQUENCE [LARGE SCALE GENOMIC DNA]</scope>
    <source>
        <strain evidence="7 8">HCCB 10218</strain>
    </source>
</reference>
<gene>
    <name evidence="7" type="ORF">SPRI_0419</name>
</gene>
<keyword evidence="4" id="KW-0812">Transmembrane</keyword>
<evidence type="ECO:0000256" key="4">
    <source>
        <dbReference type="ARBA" id="ARBA00022692"/>
    </source>
</evidence>
<comment type="similarity">
    <text evidence="2">Belongs to the DoxX family.</text>
</comment>
<dbReference type="KEGG" id="spri:SPRI_0419"/>